<accession>A0A4P6LVV2</accession>
<organism evidence="2 3">
    <name type="scientific">Blautia producta</name>
    <dbReference type="NCBI Taxonomy" id="33035"/>
    <lineage>
        <taxon>Bacteria</taxon>
        <taxon>Bacillati</taxon>
        <taxon>Bacillota</taxon>
        <taxon>Clostridia</taxon>
        <taxon>Lachnospirales</taxon>
        <taxon>Lachnospiraceae</taxon>
        <taxon>Blautia</taxon>
    </lineage>
</organism>
<evidence type="ECO:0000313" key="2">
    <source>
        <dbReference type="EMBL" id="QBE94917.1"/>
    </source>
</evidence>
<dbReference type="InterPro" id="IPR049349">
    <property type="entry name" value="DUF2264_N"/>
</dbReference>
<dbReference type="Pfam" id="PF10022">
    <property type="entry name" value="DUF2264"/>
    <property type="match status" value="1"/>
</dbReference>
<protein>
    <recommendedName>
        <fullName evidence="1">DUF2264 domain-containing protein</fullName>
    </recommendedName>
</protein>
<dbReference type="InterPro" id="IPR016624">
    <property type="entry name" value="UCP014753"/>
</dbReference>
<dbReference type="EMBL" id="CP035945">
    <property type="protein sequence ID" value="QBE94917.1"/>
    <property type="molecule type" value="Genomic_DNA"/>
</dbReference>
<dbReference type="Proteomes" id="UP000289794">
    <property type="component" value="Chromosome"/>
</dbReference>
<reference evidence="2 3" key="1">
    <citation type="submission" date="2019-01" db="EMBL/GenBank/DDBJ databases">
        <title>PMF-metabolizing Aryl O-demethylase.</title>
        <authorList>
            <person name="Kim M."/>
        </authorList>
    </citation>
    <scope>NUCLEOTIDE SEQUENCE [LARGE SCALE GENOMIC DNA]</scope>
    <source>
        <strain evidence="2 3">PMF1</strain>
    </source>
</reference>
<dbReference type="AlphaFoldDB" id="A0A4P6LVV2"/>
<dbReference type="RefSeq" id="WP_130179639.1">
    <property type="nucleotide sequence ID" value="NZ_CP035945.1"/>
</dbReference>
<gene>
    <name evidence="2" type="ORF">PMF13cell1_00410</name>
</gene>
<feature type="domain" description="DUF2264" evidence="1">
    <location>
        <begin position="21"/>
        <end position="383"/>
    </location>
</feature>
<name>A0A4P6LVV2_9FIRM</name>
<evidence type="ECO:0000313" key="3">
    <source>
        <dbReference type="Proteomes" id="UP000289794"/>
    </source>
</evidence>
<sequence length="670" mass="77785">MKFQINTPDYEKSPYTGMTKKHWLDAAQFLLDGIFSNITDFDMPVYCPRTEFKISYPNESSPKWKKYAAGFEGLARSFLIAAPLLHNRPKAETAGYPVREYYREHILRAVTKGTEDYMLSYRELEEMSREGEHCFQHTCECASLAIGLWQCKEIIWDSYTEKEKDKIANYLMEFGNARTVAHNWRLFNMLILGFLWSQGYEIDENKMRDHAQVILSYYAGDGWYRDGHRFDYYSPWAFHVYSALWNVWYGYEKEPETAARFDTYSNSLLDTYAGMFDRDGHVTMWGRSGIYRNAASAPFASVFFLREHRVDPGLARRINSGALLQFIENEKVFKNGVPVLGFYGEFPPMLQDYSCAESPFWMANPFICLNLPDEHPFWTCRENNGDWERISEDSFSSYIMDGPGIAAFHQGANGAAEFCTAKNMFHPEDSYIKAYIRLGFHSHYPWEDFDFQGAEAMQYSLRYDWQERVQIPNIMLYGGEKEGVLYRQEYFGFQFNFQGLASVDLADIPLANGVLHADKMRIHDKPFTLTVGSYGFPVDENSETERKTDGKGEALIVKNRNRSLAFVSYSGFDSIEMKERTGVSAVAEKSILLYGKCRREEYYEYRPYVMIYAVLTVEGREFNREELFPVERIDFADEKRCGGTGPVKITLKSGRILQVDYEGMEGRLRL</sequence>
<dbReference type="PANTHER" id="PTHR35339">
    <property type="entry name" value="LINALOOL DEHYDRATASE_ISOMERASE DOMAIN-CONTAINING PROTEIN"/>
    <property type="match status" value="1"/>
</dbReference>
<dbReference type="KEGG" id="bpro:PMF13cell1_00410"/>
<evidence type="ECO:0000259" key="1">
    <source>
        <dbReference type="Pfam" id="PF10022"/>
    </source>
</evidence>
<dbReference type="PANTHER" id="PTHR35339:SF4">
    <property type="entry name" value="LINALOOL DEHYDRATASE_ISOMERASE DOMAIN-CONTAINING PROTEIN"/>
    <property type="match status" value="1"/>
</dbReference>
<proteinExistence type="predicted"/>